<proteinExistence type="predicted"/>
<feature type="chain" id="PRO_5003684639" evidence="4">
    <location>
        <begin position="25"/>
        <end position="444"/>
    </location>
</feature>
<protein>
    <submittedName>
        <fullName evidence="5">Gluconolactonase</fullName>
    </submittedName>
</protein>
<dbReference type="InterPro" id="IPR011042">
    <property type="entry name" value="6-blade_b-propeller_TolB-like"/>
</dbReference>
<dbReference type="PANTHER" id="PTHR10009">
    <property type="entry name" value="PROTEIN YELLOW-RELATED"/>
    <property type="match status" value="1"/>
</dbReference>
<dbReference type="PATRIC" id="fig|926566.3.peg.614"/>
<dbReference type="GO" id="GO:0005576">
    <property type="term" value="C:extracellular region"/>
    <property type="evidence" value="ECO:0007669"/>
    <property type="project" value="UniProtKB-SubCell"/>
</dbReference>
<dbReference type="EMBL" id="CP003379">
    <property type="protein sequence ID" value="AFL86959.1"/>
    <property type="molecule type" value="Genomic_DNA"/>
</dbReference>
<evidence type="ECO:0000313" key="5">
    <source>
        <dbReference type="EMBL" id="AFL86959.1"/>
    </source>
</evidence>
<evidence type="ECO:0000256" key="4">
    <source>
        <dbReference type="SAM" id="SignalP"/>
    </source>
</evidence>
<dbReference type="HOGENOM" id="CLU_031076_0_3_0"/>
<sequence>MKKRAILGLAAATALVSTVPAASAQRNAPAPTDITVGKLESVATFNGPMPTGVTVSRSGRIFVNFPRWGDDVPFTVAEVVKGKAVAYPDASVNDWAGRSKPNPNAYMNEADNQTHFVSVQSVVVDPEDRLWALDTGAPLLKNVVPGGAKLVCIDLATNKIVKTILLPPETAGPNSYMNDVRFDLRKGEQGTLDPQYAVGSAPGASADVAAKDAKHPTADRKPGQAASDSIHGTAYITDSSSQGPNAIIVVDLATGKSFRRLNQHSSVLAEDGFLMFAEGQPVYQTLPGYPPTPVNFAADGIAISSDGSTLYYCPINSTKLYAVSTDALRDRTKSDTQVAATVRVATGKMPSDGLESDANGAVYLTDPVTNSIHRWNPQTGLIETLAHDPRLLWPDTMSLGEDGYLYVTANQLHRQPTMHNGQDMRVKPYQLFRIKVDAAPVRLR</sequence>
<dbReference type="SUPFAM" id="SSF101898">
    <property type="entry name" value="NHL repeat"/>
    <property type="match status" value="1"/>
</dbReference>
<keyword evidence="2" id="KW-0964">Secreted</keyword>
<evidence type="ECO:0000313" key="6">
    <source>
        <dbReference type="Proteomes" id="UP000006056"/>
    </source>
</evidence>
<organism evidence="5 6">
    <name type="scientific">Terriglobus roseus (strain DSM 18391 / NRRL B-41598 / KBS 63)</name>
    <dbReference type="NCBI Taxonomy" id="926566"/>
    <lineage>
        <taxon>Bacteria</taxon>
        <taxon>Pseudomonadati</taxon>
        <taxon>Acidobacteriota</taxon>
        <taxon>Terriglobia</taxon>
        <taxon>Terriglobales</taxon>
        <taxon>Acidobacteriaceae</taxon>
        <taxon>Terriglobus</taxon>
    </lineage>
</organism>
<accession>I3ZCJ1</accession>
<evidence type="ECO:0000256" key="1">
    <source>
        <dbReference type="ARBA" id="ARBA00004613"/>
    </source>
</evidence>
<gene>
    <name evidence="5" type="ordered locus">Terro_0620</name>
</gene>
<evidence type="ECO:0000256" key="2">
    <source>
        <dbReference type="ARBA" id="ARBA00022525"/>
    </source>
</evidence>
<feature type="signal peptide" evidence="4">
    <location>
        <begin position="1"/>
        <end position="24"/>
    </location>
</feature>
<dbReference type="OrthoDB" id="9797664at2"/>
<evidence type="ECO:0000256" key="3">
    <source>
        <dbReference type="SAM" id="MobiDB-lite"/>
    </source>
</evidence>
<feature type="region of interest" description="Disordered" evidence="3">
    <location>
        <begin position="207"/>
        <end position="228"/>
    </location>
</feature>
<dbReference type="RefSeq" id="WP_014784528.1">
    <property type="nucleotide sequence ID" value="NC_018014.1"/>
</dbReference>
<dbReference type="Proteomes" id="UP000006056">
    <property type="component" value="Chromosome"/>
</dbReference>
<dbReference type="PANTHER" id="PTHR10009:SF18">
    <property type="entry name" value="PROTEIN YELLOW-LIKE PROTEIN"/>
    <property type="match status" value="1"/>
</dbReference>
<dbReference type="AlphaFoldDB" id="I3ZCJ1"/>
<keyword evidence="6" id="KW-1185">Reference proteome</keyword>
<dbReference type="InterPro" id="IPR017996">
    <property type="entry name" value="MRJP/yellow-related"/>
</dbReference>
<reference evidence="5 6" key="1">
    <citation type="submission" date="2012-06" db="EMBL/GenBank/DDBJ databases">
        <title>Complete genome of Terriglobus roseus DSM 18391.</title>
        <authorList>
            <consortium name="US DOE Joint Genome Institute (JGI-PGF)"/>
            <person name="Lucas S."/>
            <person name="Copeland A."/>
            <person name="Lapidus A."/>
            <person name="Glavina del Rio T."/>
            <person name="Dalin E."/>
            <person name="Tice H."/>
            <person name="Bruce D."/>
            <person name="Goodwin L."/>
            <person name="Pitluck S."/>
            <person name="Peters L."/>
            <person name="Mikhailova N."/>
            <person name="Munk A.C.C."/>
            <person name="Kyrpides N."/>
            <person name="Mavromatis K."/>
            <person name="Ivanova N."/>
            <person name="Brettin T."/>
            <person name="Detter J.C."/>
            <person name="Han C."/>
            <person name="Larimer F."/>
            <person name="Land M."/>
            <person name="Hauser L."/>
            <person name="Markowitz V."/>
            <person name="Cheng J.-F."/>
            <person name="Hugenholtz P."/>
            <person name="Woyke T."/>
            <person name="Wu D."/>
            <person name="Brambilla E."/>
            <person name="Klenk H.-P."/>
            <person name="Eisen J.A."/>
        </authorList>
    </citation>
    <scope>NUCLEOTIDE SEQUENCE [LARGE SCALE GENOMIC DNA]</scope>
    <source>
        <strain evidence="6">DSM 18391 / NRRL B-41598 / KBS 63</strain>
    </source>
</reference>
<feature type="compositionally biased region" description="Basic and acidic residues" evidence="3">
    <location>
        <begin position="209"/>
        <end position="222"/>
    </location>
</feature>
<dbReference type="STRING" id="926566.Terro_0620"/>
<dbReference type="eggNOG" id="COG3386">
    <property type="taxonomic scope" value="Bacteria"/>
</dbReference>
<dbReference type="KEGG" id="trs:Terro_0620"/>
<comment type="subcellular location">
    <subcellularLocation>
        <location evidence="1">Secreted</location>
    </subcellularLocation>
</comment>
<name>I3ZCJ1_TERRK</name>
<keyword evidence="4" id="KW-0732">Signal</keyword>
<dbReference type="Gene3D" id="2.120.10.30">
    <property type="entry name" value="TolB, C-terminal domain"/>
    <property type="match status" value="2"/>
</dbReference>
<dbReference type="Pfam" id="PF03022">
    <property type="entry name" value="MRJP"/>
    <property type="match status" value="2"/>
</dbReference>